<dbReference type="eggNOG" id="ENOG502SSD5">
    <property type="taxonomic scope" value="Eukaryota"/>
</dbReference>
<keyword evidence="2" id="KW-1185">Reference proteome</keyword>
<evidence type="ECO:0000313" key="2">
    <source>
        <dbReference type="Proteomes" id="UP000000600"/>
    </source>
</evidence>
<dbReference type="OrthoDB" id="283343at2759"/>
<proteinExistence type="predicted"/>
<name>A0EE24_PARTE</name>
<dbReference type="InParanoid" id="A0EE24"/>
<dbReference type="AlphaFoldDB" id="A0EE24"/>
<protein>
    <submittedName>
        <fullName evidence="1">Uncharacterized protein</fullName>
    </submittedName>
</protein>
<reference evidence="1 2" key="1">
    <citation type="journal article" date="2006" name="Nature">
        <title>Global trends of whole-genome duplications revealed by the ciliate Paramecium tetraurelia.</title>
        <authorList>
            <consortium name="Genoscope"/>
            <person name="Aury J.-M."/>
            <person name="Jaillon O."/>
            <person name="Duret L."/>
            <person name="Noel B."/>
            <person name="Jubin C."/>
            <person name="Porcel B.M."/>
            <person name="Segurens B."/>
            <person name="Daubin V."/>
            <person name="Anthouard V."/>
            <person name="Aiach N."/>
            <person name="Arnaiz O."/>
            <person name="Billaut A."/>
            <person name="Beisson J."/>
            <person name="Blanc I."/>
            <person name="Bouhouche K."/>
            <person name="Camara F."/>
            <person name="Duharcourt S."/>
            <person name="Guigo R."/>
            <person name="Gogendeau D."/>
            <person name="Katinka M."/>
            <person name="Keller A.-M."/>
            <person name="Kissmehl R."/>
            <person name="Klotz C."/>
            <person name="Koll F."/>
            <person name="Le Moue A."/>
            <person name="Lepere C."/>
            <person name="Malinsky S."/>
            <person name="Nowacki M."/>
            <person name="Nowak J.K."/>
            <person name="Plattner H."/>
            <person name="Poulain J."/>
            <person name="Ruiz F."/>
            <person name="Serrano V."/>
            <person name="Zagulski M."/>
            <person name="Dessen P."/>
            <person name="Betermier M."/>
            <person name="Weissenbach J."/>
            <person name="Scarpelli C."/>
            <person name="Schachter V."/>
            <person name="Sperling L."/>
            <person name="Meyer E."/>
            <person name="Cohen J."/>
            <person name="Wincker P."/>
        </authorList>
    </citation>
    <scope>NUCLEOTIDE SEQUENCE [LARGE SCALE GENOMIC DNA]</scope>
    <source>
        <strain evidence="1 2">Stock d4-2</strain>
    </source>
</reference>
<dbReference type="EMBL" id="CT868672">
    <property type="protein sequence ID" value="CAK93541.1"/>
    <property type="molecule type" value="Genomic_DNA"/>
</dbReference>
<dbReference type="OMA" id="HEIKSTY"/>
<dbReference type="RefSeq" id="XP_001460938.1">
    <property type="nucleotide sequence ID" value="XM_001460901.1"/>
</dbReference>
<dbReference type="KEGG" id="ptm:GSPATT00025885001"/>
<dbReference type="HOGENOM" id="CLU_1513419_0_0_1"/>
<gene>
    <name evidence="1" type="ORF">GSPATT00025885001</name>
</gene>
<sequence length="172" mass="19666">MQQPSETKQSIQSGRMVLHPSLKLDKSAAFFKSTRVQFMLLCKNEIRQSTKLVPFYEIANKTPAEHEIKSTYTTSSYADDYKVRPNLHVGSTNKLLEPYNTGSFRSRLPEPDAPILTKNASQIELGDRHFNVKRHFLSTAHNVYGNFGKQGNITNPGILSEKTKWHHHLQQK</sequence>
<dbReference type="Proteomes" id="UP000000600">
    <property type="component" value="Unassembled WGS sequence"/>
</dbReference>
<dbReference type="GeneID" id="5046723"/>
<evidence type="ECO:0000313" key="1">
    <source>
        <dbReference type="EMBL" id="CAK93541.1"/>
    </source>
</evidence>
<organism evidence="1 2">
    <name type="scientific">Paramecium tetraurelia</name>
    <dbReference type="NCBI Taxonomy" id="5888"/>
    <lineage>
        <taxon>Eukaryota</taxon>
        <taxon>Sar</taxon>
        <taxon>Alveolata</taxon>
        <taxon>Ciliophora</taxon>
        <taxon>Intramacronucleata</taxon>
        <taxon>Oligohymenophorea</taxon>
        <taxon>Peniculida</taxon>
        <taxon>Parameciidae</taxon>
        <taxon>Paramecium</taxon>
    </lineage>
</organism>
<accession>A0EE24</accession>